<sequence length="453" mass="50542">MEIVGTGNSFGKQIVILLFVSCILVMSAVAKAKSLVPDKTIDRKKTDTSVIAEINAQLNDKSLNKGLCFPLSTKRFYQKRAFTPVWTVEQKDQNKTWAAMLLIDCVLQFGLRHEDYHPGELQYTTLHTILEQPGKISNKKKARFEIVLTDALLSFMNNLHFGKLNPYYPASKIDRETINGFNTEETLTNALKQSAFMDAIVKVQPANRDYTVFQYQLHLIKGVYEGDCYETPEADIRKIAVNMERLRWAAINDSAYIQINIPTYTLKLVLPDTTFNFKIIVGAPATPTPLTAILLTGFTTSQSTQKVNAGNGDRSVAGSLSSKQAPINQRKNDNIYFIGSSTAVALQGTSDKSLFRKQKRASSNGGIIVERGGELAKLLLKIAGNESDVKSMSRALLNREIKFIQFKSPVPVKVTYITAAIGDGGIVKYNDIYNLDSKVENLLYQLKPRHRTK</sequence>
<reference evidence="2" key="1">
    <citation type="submission" date="2019-08" db="EMBL/GenBank/DDBJ databases">
        <title>Comparative genome analysis confer to the adaptation heavy metal polluted environment.</title>
        <authorList>
            <person name="Li Y."/>
        </authorList>
    </citation>
    <scope>NUCLEOTIDE SEQUENCE [LARGE SCALE GENOMIC DNA]</scope>
    <source>
        <strain evidence="2">P1</strain>
    </source>
</reference>
<dbReference type="Pfam" id="PF20142">
    <property type="entry name" value="Scaffold"/>
    <property type="match status" value="1"/>
</dbReference>
<proteinExistence type="predicted"/>
<dbReference type="InterPro" id="IPR005490">
    <property type="entry name" value="LD_TPept_cat_dom"/>
</dbReference>
<gene>
    <name evidence="2" type="ORF">DEO27_011665</name>
</gene>
<evidence type="ECO:0000313" key="2">
    <source>
        <dbReference type="EMBL" id="QEM10650.1"/>
    </source>
</evidence>
<dbReference type="KEGG" id="mrub:DEO27_011665"/>
<feature type="domain" description="L,D-transpeptidase scaffold" evidence="1">
    <location>
        <begin position="73"/>
        <end position="214"/>
    </location>
</feature>
<keyword evidence="3" id="KW-1185">Reference proteome</keyword>
<accession>A0A5C1HZX4</accession>
<dbReference type="RefSeq" id="WP_112566085.1">
    <property type="nucleotide sequence ID" value="NZ_CP043450.1"/>
</dbReference>
<evidence type="ECO:0000313" key="3">
    <source>
        <dbReference type="Proteomes" id="UP000251402"/>
    </source>
</evidence>
<dbReference type="InterPro" id="IPR052905">
    <property type="entry name" value="LD-transpeptidase_YkuD-like"/>
</dbReference>
<dbReference type="OrthoDB" id="9778545at2"/>
<dbReference type="PANTHER" id="PTHR41533">
    <property type="entry name" value="L,D-TRANSPEPTIDASE HI_1667-RELATED"/>
    <property type="match status" value="1"/>
</dbReference>
<evidence type="ECO:0000259" key="1">
    <source>
        <dbReference type="Pfam" id="PF20142"/>
    </source>
</evidence>
<protein>
    <recommendedName>
        <fullName evidence="1">L,D-transpeptidase scaffold domain-containing protein</fullName>
    </recommendedName>
</protein>
<dbReference type="AlphaFoldDB" id="A0A5C1HZX4"/>
<organism evidence="2 3">
    <name type="scientific">Mucilaginibacter rubeus</name>
    <dbReference type="NCBI Taxonomy" id="2027860"/>
    <lineage>
        <taxon>Bacteria</taxon>
        <taxon>Pseudomonadati</taxon>
        <taxon>Bacteroidota</taxon>
        <taxon>Sphingobacteriia</taxon>
        <taxon>Sphingobacteriales</taxon>
        <taxon>Sphingobacteriaceae</taxon>
        <taxon>Mucilaginibacter</taxon>
    </lineage>
</organism>
<dbReference type="EMBL" id="CP043450">
    <property type="protein sequence ID" value="QEM10650.1"/>
    <property type="molecule type" value="Genomic_DNA"/>
</dbReference>
<dbReference type="PANTHER" id="PTHR41533:SF1">
    <property type="entry name" value="L,D-TRANSPEPTIDASE YCBB-RELATED"/>
    <property type="match status" value="1"/>
</dbReference>
<dbReference type="InterPro" id="IPR045380">
    <property type="entry name" value="LD_TPept_scaffold_dom"/>
</dbReference>
<name>A0A5C1HZX4_9SPHI</name>
<dbReference type="GO" id="GO:0016740">
    <property type="term" value="F:transferase activity"/>
    <property type="evidence" value="ECO:0007669"/>
    <property type="project" value="InterPro"/>
</dbReference>
<dbReference type="Proteomes" id="UP000251402">
    <property type="component" value="Chromosome"/>
</dbReference>
<dbReference type="CDD" id="cd16913">
    <property type="entry name" value="YkuD_like"/>
    <property type="match status" value="1"/>
</dbReference>